<dbReference type="AlphaFoldDB" id="A0A0P7X6F0"/>
<sequence>MTYSIVALCPETGHRGIAVASRFFAAGAIVPYIRGGRAAVASQAFINPLWGMEAAELCAAGEPGEAVIADLVARDAGSEHRQIHLIDADGAIAAHTGASCVDWAGHVSAPGVSVAGNMLAGPQVVEAVRDAFLAASGPLAERMMTAMEAGEAAGGDKRGTQSAGLRLHRSEDYPWFDLRADDHPDPLAEIRRLYAVAHERFIHFAESMGTRANFSGAIDRAPMDKAIAEAEAARIARGEPSRSFARERG</sequence>
<comment type="caution">
    <text evidence="1">The sequence shown here is derived from an EMBL/GenBank/DDBJ whole genome shotgun (WGS) entry which is preliminary data.</text>
</comment>
<organism evidence="1 3">
    <name type="scientific">Saliniramus fredricksonii</name>
    <dbReference type="NCBI Taxonomy" id="1653334"/>
    <lineage>
        <taxon>Bacteria</taxon>
        <taxon>Pseudomonadati</taxon>
        <taxon>Pseudomonadota</taxon>
        <taxon>Alphaproteobacteria</taxon>
        <taxon>Hyphomicrobiales</taxon>
        <taxon>Salinarimonadaceae</taxon>
        <taxon>Saliniramus</taxon>
    </lineage>
</organism>
<keyword evidence="4" id="KW-1185">Reference proteome</keyword>
<evidence type="ECO:0000313" key="3">
    <source>
        <dbReference type="Proteomes" id="UP000050497"/>
    </source>
</evidence>
<accession>A0A0P7X6F0</accession>
<dbReference type="Gene3D" id="3.60.20.10">
    <property type="entry name" value="Glutamine Phosphoribosylpyrophosphate, subunit 1, domain 1"/>
    <property type="match status" value="1"/>
</dbReference>
<protein>
    <submittedName>
        <fullName evidence="2">Uncharacterized conserved protein, Ntn-hydrolase superfamily</fullName>
    </submittedName>
</protein>
<dbReference type="InterPro" id="IPR010430">
    <property type="entry name" value="DUF1028"/>
</dbReference>
<evidence type="ECO:0000313" key="2">
    <source>
        <dbReference type="EMBL" id="SCC79899.1"/>
    </source>
</evidence>
<dbReference type="EMBL" id="LJSX01000015">
    <property type="protein sequence ID" value="KPQ10566.1"/>
    <property type="molecule type" value="Genomic_DNA"/>
</dbReference>
<name>A0A0P7X6F0_9HYPH</name>
<dbReference type="PATRIC" id="fig|1653334.4.peg.3517"/>
<dbReference type="EMBL" id="FMBM01000001">
    <property type="protein sequence ID" value="SCC79899.1"/>
    <property type="molecule type" value="Genomic_DNA"/>
</dbReference>
<evidence type="ECO:0000313" key="1">
    <source>
        <dbReference type="EMBL" id="KPQ10566.1"/>
    </source>
</evidence>
<gene>
    <name evidence="2" type="ORF">GA0071312_1229</name>
    <name evidence="1" type="ORF">HLUCCO17_10905</name>
</gene>
<dbReference type="Pfam" id="PF06267">
    <property type="entry name" value="DUF1028"/>
    <property type="match status" value="1"/>
</dbReference>
<dbReference type="InterPro" id="IPR029055">
    <property type="entry name" value="Ntn_hydrolases_N"/>
</dbReference>
<dbReference type="PANTHER" id="PTHR39328:SF1">
    <property type="entry name" value="BLL2871 PROTEIN"/>
    <property type="match status" value="1"/>
</dbReference>
<dbReference type="RefSeq" id="WP_074443997.1">
    <property type="nucleotide sequence ID" value="NZ_FMBM01000001.1"/>
</dbReference>
<dbReference type="SUPFAM" id="SSF56235">
    <property type="entry name" value="N-terminal nucleophile aminohydrolases (Ntn hydrolases)"/>
    <property type="match status" value="1"/>
</dbReference>
<reference evidence="1 3" key="1">
    <citation type="submission" date="2015-09" db="EMBL/GenBank/DDBJ databases">
        <title>Identification and resolution of microdiversity through metagenomic sequencing of parallel consortia.</title>
        <authorList>
            <person name="Nelson W.C."/>
            <person name="Romine M.F."/>
            <person name="Lindemann S.R."/>
        </authorList>
    </citation>
    <scope>NUCLEOTIDE SEQUENCE [LARGE SCALE GENOMIC DNA]</scope>
    <source>
        <strain evidence="1">HL-109</strain>
    </source>
</reference>
<dbReference type="Proteomes" id="UP000050497">
    <property type="component" value="Unassembled WGS sequence"/>
</dbReference>
<evidence type="ECO:0000313" key="4">
    <source>
        <dbReference type="Proteomes" id="UP000182800"/>
    </source>
</evidence>
<dbReference type="Proteomes" id="UP000182800">
    <property type="component" value="Unassembled WGS sequence"/>
</dbReference>
<dbReference type="PANTHER" id="PTHR39328">
    <property type="entry name" value="BLL2871 PROTEIN"/>
    <property type="match status" value="1"/>
</dbReference>
<reference evidence="2 4" key="2">
    <citation type="submission" date="2016-08" db="EMBL/GenBank/DDBJ databases">
        <authorList>
            <person name="Varghese N."/>
            <person name="Submissions Spin"/>
        </authorList>
    </citation>
    <scope>NUCLEOTIDE SEQUENCE [LARGE SCALE GENOMIC DNA]</scope>
    <source>
        <strain evidence="2 4">HL-109</strain>
    </source>
</reference>
<dbReference type="OrthoDB" id="9790012at2"/>
<proteinExistence type="predicted"/>
<dbReference type="STRING" id="1653334.GA0071312_1229"/>